<keyword evidence="1" id="KW-0472">Membrane</keyword>
<dbReference type="Proteomes" id="UP001050691">
    <property type="component" value="Unassembled WGS sequence"/>
</dbReference>
<dbReference type="PANTHER" id="PTHR28037:SF1">
    <property type="entry name" value="ALCOHOL O-ACETYLTRANSFERASE 1-RELATED"/>
    <property type="match status" value="1"/>
</dbReference>
<dbReference type="AlphaFoldDB" id="A0AAV5AA72"/>
<keyword evidence="3" id="KW-1185">Reference proteome</keyword>
<dbReference type="Gene3D" id="3.30.559.10">
    <property type="entry name" value="Chloramphenicol acetyltransferase-like domain"/>
    <property type="match status" value="1"/>
</dbReference>
<organism evidence="2 3">
    <name type="scientific">Clathrus columnatus</name>
    <dbReference type="NCBI Taxonomy" id="1419009"/>
    <lineage>
        <taxon>Eukaryota</taxon>
        <taxon>Fungi</taxon>
        <taxon>Dikarya</taxon>
        <taxon>Basidiomycota</taxon>
        <taxon>Agaricomycotina</taxon>
        <taxon>Agaricomycetes</taxon>
        <taxon>Phallomycetidae</taxon>
        <taxon>Phallales</taxon>
        <taxon>Clathraceae</taxon>
        <taxon>Clathrus</taxon>
    </lineage>
</organism>
<gene>
    <name evidence="2" type="ORF">Clacol_003847</name>
</gene>
<feature type="transmembrane region" description="Helical" evidence="1">
    <location>
        <begin position="331"/>
        <end position="352"/>
    </location>
</feature>
<evidence type="ECO:0000256" key="1">
    <source>
        <dbReference type="SAM" id="Phobius"/>
    </source>
</evidence>
<evidence type="ECO:0008006" key="4">
    <source>
        <dbReference type="Google" id="ProtNLM"/>
    </source>
</evidence>
<dbReference type="Gene3D" id="3.30.559.30">
    <property type="entry name" value="Nonribosomal peptide synthetase, condensation domain"/>
    <property type="match status" value="1"/>
</dbReference>
<name>A0AAV5AA72_9AGAM</name>
<keyword evidence="1" id="KW-0812">Transmembrane</keyword>
<sequence length="498" mass="56442">MPPNGDLSDLKSSQDRIFERQLGDSFKAPQSVINPRRVALAWAIFRIRHPLLASRVLATPGNYEKVFFQYYPPSSPSEAEADAYSSLEIRQEKAEVLIDYFLNGPRTLSNNRLSYLILSLNGSPTSENEPLQDFDLLICATHFLGDGMALHMLANDFFTLLALSEKPISDSELYRLLIKEWETWGESSADVSIVERDVLPPTLESRLPKPNSGFQRIAQKLEFYASQDRVLGSQVFPRQGTTNPKPKRHTIVLTTSFDRCETIKILAHCKKENVTIGHLLFAICNAAWIKIGKPDERLPMMMYSALNLRPYIPPSTSDDCSSKIRSLSDSYWFLAVGYFNVVLPSFLARSVFHRARLVKRQCMAASKSQLLLSRTRCMANERSVKAQKYAMIDDDELDVKMNQVDIRLTKSTSESAALLGLSLLGNLDGIYQHDDYHPSVILNTLTTGSRQRSGGLLVFGYTFAGKLWLSIGYDKESYNHQVEVWWDEVVKEMMRMIV</sequence>
<dbReference type="InterPro" id="IPR052058">
    <property type="entry name" value="Alcohol_O-acetyltransferase"/>
</dbReference>
<evidence type="ECO:0000313" key="2">
    <source>
        <dbReference type="EMBL" id="GJJ09624.1"/>
    </source>
</evidence>
<comment type="caution">
    <text evidence="2">The sequence shown here is derived from an EMBL/GenBank/DDBJ whole genome shotgun (WGS) entry which is preliminary data.</text>
</comment>
<proteinExistence type="predicted"/>
<dbReference type="PANTHER" id="PTHR28037">
    <property type="entry name" value="ALCOHOL O-ACETYLTRANSFERASE 1-RELATED"/>
    <property type="match status" value="1"/>
</dbReference>
<reference evidence="2" key="1">
    <citation type="submission" date="2021-10" db="EMBL/GenBank/DDBJ databases">
        <title>De novo Genome Assembly of Clathrus columnatus (Basidiomycota, Fungi) Using Illumina and Nanopore Sequence Data.</title>
        <authorList>
            <person name="Ogiso-Tanaka E."/>
            <person name="Itagaki H."/>
            <person name="Hosoya T."/>
            <person name="Hosaka K."/>
        </authorList>
    </citation>
    <scope>NUCLEOTIDE SEQUENCE</scope>
    <source>
        <strain evidence="2">MO-923</strain>
    </source>
</reference>
<keyword evidence="1" id="KW-1133">Transmembrane helix</keyword>
<dbReference type="EMBL" id="BPWL01000004">
    <property type="protein sequence ID" value="GJJ09624.1"/>
    <property type="molecule type" value="Genomic_DNA"/>
</dbReference>
<protein>
    <recommendedName>
        <fullName evidence="4">Alcohol acetyltransferase</fullName>
    </recommendedName>
</protein>
<evidence type="ECO:0000313" key="3">
    <source>
        <dbReference type="Proteomes" id="UP001050691"/>
    </source>
</evidence>
<accession>A0AAV5AA72</accession>
<dbReference type="InterPro" id="IPR023213">
    <property type="entry name" value="CAT-like_dom_sf"/>
</dbReference>